<dbReference type="GO" id="GO:0008933">
    <property type="term" value="F:peptidoglycan lytic transglycosylase activity"/>
    <property type="evidence" value="ECO:0007669"/>
    <property type="project" value="TreeGrafter"/>
</dbReference>
<dbReference type="CDD" id="cd13399">
    <property type="entry name" value="Slt35-like"/>
    <property type="match status" value="1"/>
</dbReference>
<reference evidence="3 4" key="1">
    <citation type="submission" date="2013-06" db="EMBL/GenBank/DDBJ databases">
        <title>Draft genome sequence of Thauera terpenica.</title>
        <authorList>
            <person name="Liu B."/>
            <person name="Frostegard A.H."/>
            <person name="Shapleigh J.P."/>
        </authorList>
    </citation>
    <scope>NUCLEOTIDE SEQUENCE [LARGE SCALE GENOMIC DNA]</scope>
    <source>
        <strain evidence="3 4">58Eu</strain>
    </source>
</reference>
<dbReference type="NCBIfam" id="TIGR02282">
    <property type="entry name" value="MltB"/>
    <property type="match status" value="1"/>
</dbReference>
<evidence type="ECO:0000259" key="2">
    <source>
        <dbReference type="Pfam" id="PF13406"/>
    </source>
</evidence>
<dbReference type="InterPro" id="IPR011757">
    <property type="entry name" value="Lytic_transglycosylase_MltB"/>
</dbReference>
<dbReference type="AlphaFoldDB" id="T0ALQ7"/>
<dbReference type="Proteomes" id="UP000015455">
    <property type="component" value="Unassembled WGS sequence"/>
</dbReference>
<dbReference type="Gene3D" id="1.10.8.350">
    <property type="entry name" value="Bacterial muramidase"/>
    <property type="match status" value="1"/>
</dbReference>
<organism evidence="3 4">
    <name type="scientific">Thauera terpenica 58Eu</name>
    <dbReference type="NCBI Taxonomy" id="1348657"/>
    <lineage>
        <taxon>Bacteria</taxon>
        <taxon>Pseudomonadati</taxon>
        <taxon>Pseudomonadota</taxon>
        <taxon>Betaproteobacteria</taxon>
        <taxon>Rhodocyclales</taxon>
        <taxon>Zoogloeaceae</taxon>
        <taxon>Thauera</taxon>
    </lineage>
</organism>
<evidence type="ECO:0000313" key="4">
    <source>
        <dbReference type="Proteomes" id="UP000015455"/>
    </source>
</evidence>
<dbReference type="RefSeq" id="WP_021251188.1">
    <property type="nucleotide sequence ID" value="NZ_ATJV01000125.1"/>
</dbReference>
<dbReference type="InterPro" id="IPR043426">
    <property type="entry name" value="MltB-like"/>
</dbReference>
<dbReference type="GO" id="GO:0009253">
    <property type="term" value="P:peptidoglycan catabolic process"/>
    <property type="evidence" value="ECO:0007669"/>
    <property type="project" value="TreeGrafter"/>
</dbReference>
<accession>T0ALQ7</accession>
<feature type="domain" description="Transglycosylase SLT" evidence="2">
    <location>
        <begin position="18"/>
        <end position="312"/>
    </location>
</feature>
<protein>
    <recommendedName>
        <fullName evidence="2">Transglycosylase SLT domain-containing protein</fullName>
    </recommendedName>
</protein>
<dbReference type="eggNOG" id="COG2951">
    <property type="taxonomic scope" value="Bacteria"/>
</dbReference>
<dbReference type="PANTHER" id="PTHR30163:SF9">
    <property type="entry name" value="MEMBRANE-BOUND LYTIC MUREIN TRANSGLYCOSYLASE B"/>
    <property type="match status" value="1"/>
</dbReference>
<dbReference type="PATRIC" id="fig|1348657.5.peg.3811"/>
<dbReference type="InterPro" id="IPR031304">
    <property type="entry name" value="SLT_2"/>
</dbReference>
<feature type="active site" evidence="1">
    <location>
        <position position="114"/>
    </location>
</feature>
<dbReference type="FunFam" id="1.10.8.350:FF:000001">
    <property type="entry name" value="Lytic murein transglycosylase B"/>
    <property type="match status" value="1"/>
</dbReference>
<evidence type="ECO:0000256" key="1">
    <source>
        <dbReference type="PIRSR" id="PIRSR611757-1"/>
    </source>
</evidence>
<name>T0ALQ7_9RHOO</name>
<proteinExistence type="predicted"/>
<keyword evidence="4" id="KW-1185">Reference proteome</keyword>
<comment type="caution">
    <text evidence="3">The sequence shown here is derived from an EMBL/GenBank/DDBJ whole genome shotgun (WGS) entry which is preliminary data.</text>
</comment>
<evidence type="ECO:0000313" key="3">
    <source>
        <dbReference type="EMBL" id="EPZ13789.1"/>
    </source>
</evidence>
<dbReference type="OrthoDB" id="9772911at2"/>
<gene>
    <name evidence="3" type="ORF">M622_08830</name>
</gene>
<dbReference type="PANTHER" id="PTHR30163">
    <property type="entry name" value="MEMBRANE-BOUND LYTIC MUREIN TRANSGLYCOSYLASE B"/>
    <property type="match status" value="1"/>
</dbReference>
<dbReference type="STRING" id="1348657.M622_08830"/>
<sequence length="337" mass="36946">MITALQAGSTFASFAGRDDVSSFAQELATRHGFDPAAVSATLARAQHEAAVIRLITPPTRKGARSWRDYRARFLDHSRINGGIAFWDEYAIDLERAERQFGVPAEVIVAIIGVETVYGRHTGNFETLSALATLAFDYPPRAELFRRELEALFLLAREQGRDPGEYSGSFAGALGYPQFLPSSVRAYAVDFDGNGRIDFDLDPIDAIGSVANYLHVHGWQADAPIAEPARIEAGADLATLVAAGIEPVLEPAPLMKAGVTTRRGELAAQRATLVDLETPGAETEYWLGYRNFYVITRYNRSSFYAMSVFELAQALRQRRLVDAIRADAQRNDTGTGPD</sequence>
<dbReference type="Gene3D" id="1.10.530.10">
    <property type="match status" value="1"/>
</dbReference>
<dbReference type="InterPro" id="IPR023346">
    <property type="entry name" value="Lysozyme-like_dom_sf"/>
</dbReference>
<dbReference type="EMBL" id="ATJV01000125">
    <property type="protein sequence ID" value="EPZ13789.1"/>
    <property type="molecule type" value="Genomic_DNA"/>
</dbReference>
<dbReference type="Pfam" id="PF13406">
    <property type="entry name" value="SLT_2"/>
    <property type="match status" value="1"/>
</dbReference>
<dbReference type="SUPFAM" id="SSF53955">
    <property type="entry name" value="Lysozyme-like"/>
    <property type="match status" value="1"/>
</dbReference>